<dbReference type="OrthoDB" id="9798918at2"/>
<dbReference type="Proteomes" id="UP000440978">
    <property type="component" value="Unassembled WGS sequence"/>
</dbReference>
<dbReference type="PANTHER" id="PTHR35146:SF1">
    <property type="entry name" value="UPF0178 PROTEIN YAII"/>
    <property type="match status" value="1"/>
</dbReference>
<dbReference type="Pfam" id="PF02639">
    <property type="entry name" value="DUF188"/>
    <property type="match status" value="1"/>
</dbReference>
<protein>
    <recommendedName>
        <fullName evidence="2">UPF0178 protein GMB86_14845</fullName>
    </recommendedName>
</protein>
<proteinExistence type="inferred from homology"/>
<accession>A0A6N8CVI4</accession>
<dbReference type="PANTHER" id="PTHR35146">
    <property type="entry name" value="UPF0178 PROTEIN YAII"/>
    <property type="match status" value="1"/>
</dbReference>
<gene>
    <name evidence="3" type="ORF">GMB86_14845</name>
</gene>
<reference evidence="3 4" key="1">
    <citation type="submission" date="2019-11" db="EMBL/GenBank/DDBJ databases">
        <title>Terrilactibacillus tamarindus sp. nov. BCM23-1 isolated from bark of Tamarindus indica.</title>
        <authorList>
            <person name="Kingkaew E."/>
            <person name="Tanasupawat S."/>
        </authorList>
    </citation>
    <scope>NUCLEOTIDE SEQUENCE [LARGE SCALE GENOMIC DNA]</scope>
    <source>
        <strain evidence="3 4">BCM23-1</strain>
    </source>
</reference>
<dbReference type="RefSeq" id="WP_155221251.1">
    <property type="nucleotide sequence ID" value="NZ_WNHB01000034.1"/>
</dbReference>
<evidence type="ECO:0000313" key="3">
    <source>
        <dbReference type="EMBL" id="MTT33275.1"/>
    </source>
</evidence>
<dbReference type="InterPro" id="IPR003791">
    <property type="entry name" value="UPF0178"/>
</dbReference>
<evidence type="ECO:0000256" key="2">
    <source>
        <dbReference type="HAMAP-Rule" id="MF_00489"/>
    </source>
</evidence>
<name>A0A6N8CVI4_9BACI</name>
<comment type="similarity">
    <text evidence="1 2">Belongs to the UPF0178 family.</text>
</comment>
<dbReference type="AlphaFoldDB" id="A0A6N8CVI4"/>
<keyword evidence="4" id="KW-1185">Reference proteome</keyword>
<evidence type="ECO:0000256" key="1">
    <source>
        <dbReference type="ARBA" id="ARBA00008522"/>
    </source>
</evidence>
<sequence>MVEKINLYIDADACPVKQDILNIASEFKIVPIFVASYTHYSNKRQATWVFVDPDREAADLYIINHARQGDIVVTQDMGLASLLTPKGIFVLTPKGKNLNDKDMPAILNHRFLSYKALASKQKIKGPKAFTVEDHEKFSSMLRKLLCQCNL</sequence>
<dbReference type="EMBL" id="WNHB01000034">
    <property type="protein sequence ID" value="MTT33275.1"/>
    <property type="molecule type" value="Genomic_DNA"/>
</dbReference>
<organism evidence="3 4">
    <name type="scientific">Terrilactibacillus tamarindi</name>
    <dbReference type="NCBI Taxonomy" id="2599694"/>
    <lineage>
        <taxon>Bacteria</taxon>
        <taxon>Bacillati</taxon>
        <taxon>Bacillota</taxon>
        <taxon>Bacilli</taxon>
        <taxon>Bacillales</taxon>
        <taxon>Bacillaceae</taxon>
        <taxon>Terrilactibacillus</taxon>
    </lineage>
</organism>
<dbReference type="CDD" id="cd18720">
    <property type="entry name" value="PIN_YqxD-like"/>
    <property type="match status" value="1"/>
</dbReference>
<comment type="caution">
    <text evidence="3">The sequence shown here is derived from an EMBL/GenBank/DDBJ whole genome shotgun (WGS) entry which is preliminary data.</text>
</comment>
<evidence type="ECO:0000313" key="4">
    <source>
        <dbReference type="Proteomes" id="UP000440978"/>
    </source>
</evidence>
<dbReference type="HAMAP" id="MF_00489">
    <property type="entry name" value="UPF0178"/>
    <property type="match status" value="1"/>
</dbReference>